<feature type="transmembrane region" description="Helical" evidence="1">
    <location>
        <begin position="16"/>
        <end position="36"/>
    </location>
</feature>
<feature type="transmembrane region" description="Helical" evidence="1">
    <location>
        <begin position="1067"/>
        <end position="1089"/>
    </location>
</feature>
<evidence type="ECO:0008006" key="4">
    <source>
        <dbReference type="Google" id="ProtNLM"/>
    </source>
</evidence>
<feature type="transmembrane region" description="Helical" evidence="1">
    <location>
        <begin position="266"/>
        <end position="285"/>
    </location>
</feature>
<dbReference type="Proteomes" id="UP000688137">
    <property type="component" value="Unassembled WGS sequence"/>
</dbReference>
<feature type="transmembrane region" description="Helical" evidence="1">
    <location>
        <begin position="353"/>
        <end position="372"/>
    </location>
</feature>
<dbReference type="EMBL" id="CAJJDM010000051">
    <property type="protein sequence ID" value="CAD8073412.1"/>
    <property type="molecule type" value="Genomic_DNA"/>
</dbReference>
<feature type="transmembrane region" description="Helical" evidence="1">
    <location>
        <begin position="42"/>
        <end position="63"/>
    </location>
</feature>
<keyword evidence="1" id="KW-0472">Membrane</keyword>
<feature type="transmembrane region" description="Helical" evidence="1">
    <location>
        <begin position="84"/>
        <end position="104"/>
    </location>
</feature>
<keyword evidence="1" id="KW-1133">Transmembrane helix</keyword>
<feature type="transmembrane region" description="Helical" evidence="1">
    <location>
        <begin position="325"/>
        <end position="346"/>
    </location>
</feature>
<dbReference type="OMA" id="IGCNTER"/>
<reference evidence="2" key="1">
    <citation type="submission" date="2021-01" db="EMBL/GenBank/DDBJ databases">
        <authorList>
            <consortium name="Genoscope - CEA"/>
            <person name="William W."/>
        </authorList>
    </citation>
    <scope>NUCLEOTIDE SEQUENCE</scope>
</reference>
<keyword evidence="3" id="KW-1185">Reference proteome</keyword>
<keyword evidence="1" id="KW-0812">Transmembrane</keyword>
<feature type="transmembrane region" description="Helical" evidence="1">
    <location>
        <begin position="186"/>
        <end position="209"/>
    </location>
</feature>
<sequence>MINSEFTQKFGHNYKIIQLLIICVQKPFQLTIIYLMKLLINYYSRFLICLQINIINLGLMKYFSKLISFFLTIGCNTERRKAQIDYGNLSMIVFYFIQLLGYLYSQFESKSIVFYENDYLAQIGQYSSIPFMMIVIHYDPFTKVIYYCIFGTMCSIYAGIIFQIAFKPFATNNFVNRFIRFYFKNFQWYFLTPFHECMIGVLTCGRLAYLAQHGNLDPKECFSLISSHFLVISIIGQVLVILSGFLSLYCFRNYEFVQGDLMRKFSYFNLLTILLHMALQMSSFWKEMYDNFNLVIHSIFNLIIIVIALDTYFNIPFGFQQETVFFSKCLWCAWFFEILVAVWIFSDLNDGHIFLTFCICVPLIFGINQALYDNYIDKECQIFFKSKTIKNSEHPLEFICQLCHLESIHQKDYYLLLKYLGIHCQNCNDLSCPCKQKLNKFIFGQNQLNTQQIYIWVQHQFQKIIKSILQNPNQFQYFEQLTIKFVTFLQRYRENSVLSYKIIQDVVYTLKKMKSGNMPQFFLNLINQIQHLNKIEIENHNRAGIQIGSLEFRTLQDFNLFYNFEEEIVKKTIELLLCQKQLWLQKMNHFISYDKIIEFSQQIRNKTEILKKEFLNFQSQREIPAIDSILILKIKLVVTLVCMEDINSCLKIAQQIECQIKEQTNSKSSQFNNLQFLNGQALSIISNVQSQTLGYITQNINDQFCEFFGYQNLNIPLTKIEQLLPIKLGRIHNGLIESYLQLGKTNRLYANSEQFILNSDNLIEKVNICLTALFPYSNDQYQFWIIGHLLKMVKYERREIDLNKRGYILVDSDFLIFGITRNIYERINYKYYYKNNTNLDLIMPEELYEQVAIQELIPSLSQILEEYYRLLTIRNKKRIFKQDIICQREIGVLSIISQKRNQFKTSQSLTTKKYTNKQMMNTLKDINTSISNIKSTFSKLYPIEYSVVQRVLSYLEKDQTCEFLYFVIEIDFLEDPKVNASPSQQLAKTPGLSDILRIQQATLEQIRPNQSNIILSNDGEDQNEQIELVAEMTNTATKHSSNEINEQLEKIIVYINDTIIPQTIKNLIANFLIQIVVLIIIIILISNLFSNKKNLQSDCIEQITADLNFLDAYSQTMSGSRHVIYYRDFYPIQNDTIIPFNNNDEINISRYDKIYMAWQHIAKGSVRLNNMYSNYKKIAMKSDIKSITIYFINFDLESKISQTVQDYSTYYQIMHQTFFMSYQSFASSPQTYLSGRNDTYMTQIARSQVYYNFFDVSESANITLEDCHIYNYEMNDHFDKIVNYYFVGLYLIISLQLTALIINYYKVVHTIKLYLKLFKMCDKDDCIQIIHQCDQLISMISYNRIFLRQKDYKIILNMPKFILDDVKKSSNKATVVFVKKKRINQREIQENSKYSNYCSIFVIVLVSLFIISYILAFHLYYLQITKSIGPISNRAILAQENRLNFIVASNRFDLFLIKQYFETYALINKTDPGHQLMTRNIQTDTQILNLLSIDEELILKDISRLKMIDFTSLILNGDQQNSELTDEQQDSLLGQDVCLLTGCDMQSELLYDRLYQKQLVPLFQTGVINLQSKVLSFVEGASQLIFKNQSYLERALALESIFDDSEYLIYMLWGIDIIQFQISQFSKYFLDISSQTIDTLTKDNQTLIISIGILMFIFVLVFQILFGYYQFKRYVLSKAIIKSIPLPILFQRNIPKHLESFRRKYEK</sequence>
<evidence type="ECO:0000313" key="2">
    <source>
        <dbReference type="EMBL" id="CAD8073412.1"/>
    </source>
</evidence>
<evidence type="ECO:0000256" key="1">
    <source>
        <dbReference type="SAM" id="Phobius"/>
    </source>
</evidence>
<feature type="transmembrane region" description="Helical" evidence="1">
    <location>
        <begin position="292"/>
        <end position="313"/>
    </location>
</feature>
<proteinExistence type="predicted"/>
<protein>
    <recommendedName>
        <fullName evidence="4">Transmembrane protein</fullName>
    </recommendedName>
</protein>
<dbReference type="PANTHER" id="PTHR31600">
    <property type="entry name" value="TINY MACROCYSTS PROTEIN B-RELATED"/>
    <property type="match status" value="1"/>
</dbReference>
<feature type="transmembrane region" description="Helical" evidence="1">
    <location>
        <begin position="1284"/>
        <end position="1305"/>
    </location>
</feature>
<feature type="transmembrane region" description="Helical" evidence="1">
    <location>
        <begin position="221"/>
        <end position="246"/>
    </location>
</feature>
<dbReference type="PANTHER" id="PTHR31600:SF2">
    <property type="entry name" value="GAMETE ENRICHED GENE 10 PROTEIN-RELATED"/>
    <property type="match status" value="1"/>
</dbReference>
<name>A0A8S1M454_PARPR</name>
<feature type="transmembrane region" description="Helical" evidence="1">
    <location>
        <begin position="145"/>
        <end position="166"/>
    </location>
</feature>
<feature type="transmembrane region" description="Helical" evidence="1">
    <location>
        <begin position="1400"/>
        <end position="1422"/>
    </location>
</feature>
<feature type="transmembrane region" description="Helical" evidence="1">
    <location>
        <begin position="1646"/>
        <end position="1669"/>
    </location>
</feature>
<organism evidence="2 3">
    <name type="scientific">Paramecium primaurelia</name>
    <dbReference type="NCBI Taxonomy" id="5886"/>
    <lineage>
        <taxon>Eukaryota</taxon>
        <taxon>Sar</taxon>
        <taxon>Alveolata</taxon>
        <taxon>Ciliophora</taxon>
        <taxon>Intramacronucleata</taxon>
        <taxon>Oligohymenophorea</taxon>
        <taxon>Peniculida</taxon>
        <taxon>Parameciidae</taxon>
        <taxon>Paramecium</taxon>
    </lineage>
</organism>
<dbReference type="InterPro" id="IPR052994">
    <property type="entry name" value="Tiny_macrocysts_regulators"/>
</dbReference>
<evidence type="ECO:0000313" key="3">
    <source>
        <dbReference type="Proteomes" id="UP000688137"/>
    </source>
</evidence>
<gene>
    <name evidence="2" type="ORF">PPRIM_AZ9-3.1.T0510021</name>
</gene>
<comment type="caution">
    <text evidence="2">The sequence shown here is derived from an EMBL/GenBank/DDBJ whole genome shotgun (WGS) entry which is preliminary data.</text>
</comment>
<feature type="transmembrane region" description="Helical" evidence="1">
    <location>
        <begin position="119"/>
        <end position="138"/>
    </location>
</feature>
<accession>A0A8S1M454</accession>